<gene>
    <name evidence="1" type="ORF">E1263_36915</name>
</gene>
<dbReference type="OrthoDB" id="8246703at2"/>
<comment type="caution">
    <text evidence="1">The sequence shown here is derived from an EMBL/GenBank/DDBJ whole genome shotgun (WGS) entry which is preliminary data.</text>
</comment>
<name>A0A4R4YNV2_9ACTN</name>
<organism evidence="1 2">
    <name type="scientific">Kribbella antibiotica</name>
    <dbReference type="NCBI Taxonomy" id="190195"/>
    <lineage>
        <taxon>Bacteria</taxon>
        <taxon>Bacillati</taxon>
        <taxon>Actinomycetota</taxon>
        <taxon>Actinomycetes</taxon>
        <taxon>Propionibacteriales</taxon>
        <taxon>Kribbellaceae</taxon>
        <taxon>Kribbella</taxon>
    </lineage>
</organism>
<accession>A0A4R4YNV2</accession>
<dbReference type="AlphaFoldDB" id="A0A4R4YNV2"/>
<dbReference type="Proteomes" id="UP000295124">
    <property type="component" value="Unassembled WGS sequence"/>
</dbReference>
<evidence type="ECO:0000313" key="1">
    <source>
        <dbReference type="EMBL" id="TDD46230.1"/>
    </source>
</evidence>
<keyword evidence="2" id="KW-1185">Reference proteome</keyword>
<evidence type="ECO:0008006" key="3">
    <source>
        <dbReference type="Google" id="ProtNLM"/>
    </source>
</evidence>
<reference evidence="1 2" key="1">
    <citation type="submission" date="2019-03" db="EMBL/GenBank/DDBJ databases">
        <title>Draft genome sequences of novel Actinobacteria.</title>
        <authorList>
            <person name="Sahin N."/>
            <person name="Ay H."/>
            <person name="Saygin H."/>
        </authorList>
    </citation>
    <scope>NUCLEOTIDE SEQUENCE [LARGE SCALE GENOMIC DNA]</scope>
    <source>
        <strain evidence="1 2">JCM 13523</strain>
    </source>
</reference>
<protein>
    <recommendedName>
        <fullName evidence="3">DUF1905 domain-containing protein</fullName>
    </recommendedName>
</protein>
<dbReference type="EMBL" id="SMKX01000178">
    <property type="protein sequence ID" value="TDD46230.1"/>
    <property type="molecule type" value="Genomic_DNA"/>
</dbReference>
<proteinExistence type="predicted"/>
<evidence type="ECO:0000313" key="2">
    <source>
        <dbReference type="Proteomes" id="UP000295124"/>
    </source>
</evidence>
<dbReference type="SUPFAM" id="SSF141694">
    <property type="entry name" value="AF2212/PG0164-like"/>
    <property type="match status" value="1"/>
</dbReference>
<sequence length="36" mass="3915">MALGDGKHKLPMKAELRAVLAKSPGGEITVHLLERF</sequence>